<accession>A0A2G5UC23</accession>
<protein>
    <recommendedName>
        <fullName evidence="3">DDE-1 domain-containing protein</fullName>
    </recommendedName>
</protein>
<dbReference type="AlphaFoldDB" id="A0A2G5UC23"/>
<dbReference type="OrthoDB" id="5876883at2759"/>
<evidence type="ECO:0000313" key="1">
    <source>
        <dbReference type="EMBL" id="PIC37112.1"/>
    </source>
</evidence>
<organism evidence="1 2">
    <name type="scientific">Caenorhabditis nigoni</name>
    <dbReference type="NCBI Taxonomy" id="1611254"/>
    <lineage>
        <taxon>Eukaryota</taxon>
        <taxon>Metazoa</taxon>
        <taxon>Ecdysozoa</taxon>
        <taxon>Nematoda</taxon>
        <taxon>Chromadorea</taxon>
        <taxon>Rhabditida</taxon>
        <taxon>Rhabditina</taxon>
        <taxon>Rhabditomorpha</taxon>
        <taxon>Rhabditoidea</taxon>
        <taxon>Rhabditidae</taxon>
        <taxon>Peloderinae</taxon>
        <taxon>Caenorhabditis</taxon>
    </lineage>
</organism>
<sequence>MTKKHSVLFYENMLFHPSMPDDIVFVCDSWAGWIDDSARDAVMPSGYSVKKMVIPAGCTGIMPAAWCSRVTSAYSAHSKKWSICVSA</sequence>
<gene>
    <name evidence="1" type="primary">Cnig_chr_IV.g15858</name>
    <name evidence="1" type="ORF">B9Z55_015858</name>
</gene>
<reference evidence="2" key="1">
    <citation type="submission" date="2017-10" db="EMBL/GenBank/DDBJ databases">
        <title>Rapid genome shrinkage in a self-fertile nematode reveals novel sperm competition proteins.</title>
        <authorList>
            <person name="Yin D."/>
            <person name="Schwarz E.M."/>
            <person name="Thomas C.G."/>
            <person name="Felde R.L."/>
            <person name="Korf I.F."/>
            <person name="Cutter A.D."/>
            <person name="Schartner C.M."/>
            <person name="Ralston E.J."/>
            <person name="Meyer B.J."/>
            <person name="Haag E.S."/>
        </authorList>
    </citation>
    <scope>NUCLEOTIDE SEQUENCE [LARGE SCALE GENOMIC DNA]</scope>
    <source>
        <strain evidence="2">JU1422</strain>
    </source>
</reference>
<keyword evidence="2" id="KW-1185">Reference proteome</keyword>
<name>A0A2G5UC23_9PELO</name>
<dbReference type="EMBL" id="PDUG01000004">
    <property type="protein sequence ID" value="PIC37112.1"/>
    <property type="molecule type" value="Genomic_DNA"/>
</dbReference>
<proteinExistence type="predicted"/>
<evidence type="ECO:0000313" key="2">
    <source>
        <dbReference type="Proteomes" id="UP000230233"/>
    </source>
</evidence>
<comment type="caution">
    <text evidence="1">The sequence shown here is derived from an EMBL/GenBank/DDBJ whole genome shotgun (WGS) entry which is preliminary data.</text>
</comment>
<dbReference type="Proteomes" id="UP000230233">
    <property type="component" value="Chromosome IV"/>
</dbReference>
<evidence type="ECO:0008006" key="3">
    <source>
        <dbReference type="Google" id="ProtNLM"/>
    </source>
</evidence>